<dbReference type="InterPro" id="IPR018490">
    <property type="entry name" value="cNMP-bd_dom_sf"/>
</dbReference>
<reference evidence="3 4" key="1">
    <citation type="journal article" date="2018" name="Sci. Rep.">
        <title>Raphidocelis subcapitata (=Pseudokirchneriella subcapitata) provides an insight into genome evolution and environmental adaptations in the Sphaeropleales.</title>
        <authorList>
            <person name="Suzuki S."/>
            <person name="Yamaguchi H."/>
            <person name="Nakajima N."/>
            <person name="Kawachi M."/>
        </authorList>
    </citation>
    <scope>NUCLEOTIDE SEQUENCE [LARGE SCALE GENOMIC DNA]</scope>
    <source>
        <strain evidence="3 4">NIES-35</strain>
    </source>
</reference>
<evidence type="ECO:0000259" key="2">
    <source>
        <dbReference type="PROSITE" id="PS50042"/>
    </source>
</evidence>
<keyword evidence="4" id="KW-1185">Reference proteome</keyword>
<feature type="region of interest" description="Disordered" evidence="1">
    <location>
        <begin position="261"/>
        <end position="281"/>
    </location>
</feature>
<feature type="domain" description="Cyclic nucleotide-binding" evidence="2">
    <location>
        <begin position="186"/>
        <end position="220"/>
    </location>
</feature>
<accession>A0A2V0PK78</accession>
<dbReference type="PROSITE" id="PS50042">
    <property type="entry name" value="CNMP_BINDING_3"/>
    <property type="match status" value="2"/>
</dbReference>
<organism evidence="3 4">
    <name type="scientific">Raphidocelis subcapitata</name>
    <dbReference type="NCBI Taxonomy" id="307507"/>
    <lineage>
        <taxon>Eukaryota</taxon>
        <taxon>Viridiplantae</taxon>
        <taxon>Chlorophyta</taxon>
        <taxon>core chlorophytes</taxon>
        <taxon>Chlorophyceae</taxon>
        <taxon>CS clade</taxon>
        <taxon>Sphaeropleales</taxon>
        <taxon>Selenastraceae</taxon>
        <taxon>Raphidocelis</taxon>
    </lineage>
</organism>
<gene>
    <name evidence="3" type="ORF">Rsub_12738</name>
</gene>
<feature type="region of interest" description="Disordered" evidence="1">
    <location>
        <begin position="120"/>
        <end position="174"/>
    </location>
</feature>
<dbReference type="SUPFAM" id="SSF51206">
    <property type="entry name" value="cAMP-binding domain-like"/>
    <property type="match status" value="1"/>
</dbReference>
<protein>
    <recommendedName>
        <fullName evidence="2">Cyclic nucleotide-binding domain-containing protein</fullName>
    </recommendedName>
</protein>
<dbReference type="Gene3D" id="2.60.120.10">
    <property type="entry name" value="Jelly Rolls"/>
    <property type="match status" value="1"/>
</dbReference>
<comment type="caution">
    <text evidence="3">The sequence shown here is derived from an EMBL/GenBank/DDBJ whole genome shotgun (WGS) entry which is preliminary data.</text>
</comment>
<feature type="compositionally biased region" description="Gly residues" evidence="1">
    <location>
        <begin position="139"/>
        <end position="164"/>
    </location>
</feature>
<evidence type="ECO:0000313" key="3">
    <source>
        <dbReference type="EMBL" id="GBG00127.1"/>
    </source>
</evidence>
<dbReference type="PANTHER" id="PTHR23011:SF28">
    <property type="entry name" value="CYCLIC NUCLEOTIDE-BINDING DOMAIN CONTAINING PROTEIN"/>
    <property type="match status" value="1"/>
</dbReference>
<evidence type="ECO:0000313" key="4">
    <source>
        <dbReference type="Proteomes" id="UP000247498"/>
    </source>
</evidence>
<name>A0A2V0PK78_9CHLO</name>
<dbReference type="PANTHER" id="PTHR23011">
    <property type="entry name" value="CYCLIC NUCLEOTIDE-BINDING DOMAIN CONTAINING PROTEIN"/>
    <property type="match status" value="1"/>
</dbReference>
<dbReference type="AlphaFoldDB" id="A0A2V0PK78"/>
<feature type="domain" description="Cyclic nucleotide-binding" evidence="2">
    <location>
        <begin position="62"/>
        <end position="128"/>
    </location>
</feature>
<sequence>MAAAAAPREEQPEDARRPLALPPEKHAAFTGKLLAIASREEGARTAADLYFLRDRLHERCAFFRLWPPQLQAPVLCRLAAARTWVANEVIIGQGSRPGRFYIVVEGSCAVCVREAAAAARGGGGGGVGPSPRQGTSSVDGGGGGGDGGGGRGGGSSGGDGGRGGSRSDRKSSCDSGGCGASALRELAVLGPGDTFGEAALLGIARSPAFVVVRSARASTLSFDAARLAAAITAQSGGAPDPAAAAAAAAAAVAMAASAGGRARSGAWPGQRPRARWSAASR</sequence>
<feature type="compositionally biased region" description="Basic and acidic residues" evidence="1">
    <location>
        <begin position="7"/>
        <end position="21"/>
    </location>
</feature>
<dbReference type="EMBL" id="BDRX01000194">
    <property type="protein sequence ID" value="GBG00127.1"/>
    <property type="molecule type" value="Genomic_DNA"/>
</dbReference>
<dbReference type="OrthoDB" id="10648535at2759"/>
<dbReference type="InterPro" id="IPR000595">
    <property type="entry name" value="cNMP-bd_dom"/>
</dbReference>
<dbReference type="InterPro" id="IPR014710">
    <property type="entry name" value="RmlC-like_jellyroll"/>
</dbReference>
<proteinExistence type="predicted"/>
<feature type="region of interest" description="Disordered" evidence="1">
    <location>
        <begin position="1"/>
        <end position="21"/>
    </location>
</feature>
<dbReference type="InParanoid" id="A0A2V0PK78"/>
<dbReference type="Proteomes" id="UP000247498">
    <property type="component" value="Unassembled WGS sequence"/>
</dbReference>
<evidence type="ECO:0000256" key="1">
    <source>
        <dbReference type="SAM" id="MobiDB-lite"/>
    </source>
</evidence>